<dbReference type="Gene3D" id="3.30.420.40">
    <property type="match status" value="3"/>
</dbReference>
<comment type="similarity">
    <text evidence="1">Belongs to the actin family.</text>
</comment>
<dbReference type="Gene3D" id="3.90.640.10">
    <property type="entry name" value="Actin, Chain A, domain 4"/>
    <property type="match status" value="1"/>
</dbReference>
<keyword evidence="3" id="KW-1185">Reference proteome</keyword>
<dbReference type="SMART" id="SM00268">
    <property type="entry name" value="ACTIN"/>
    <property type="match status" value="1"/>
</dbReference>
<dbReference type="Pfam" id="PF00022">
    <property type="entry name" value="Actin"/>
    <property type="match status" value="2"/>
</dbReference>
<protein>
    <submittedName>
        <fullName evidence="2">Oidioi.mRNA.OKI2018_I69.chr2.g5637.t1.cds</fullName>
    </submittedName>
</protein>
<dbReference type="InterPro" id="IPR004000">
    <property type="entry name" value="Actin"/>
</dbReference>
<dbReference type="EMBL" id="OU015567">
    <property type="protein sequence ID" value="CAG5111316.1"/>
    <property type="molecule type" value="Genomic_DNA"/>
</dbReference>
<dbReference type="PANTHER" id="PTHR11937">
    <property type="entry name" value="ACTIN"/>
    <property type="match status" value="1"/>
</dbReference>
<accession>A0ABN7T6K3</accession>
<proteinExistence type="inferred from homology"/>
<dbReference type="SUPFAM" id="SSF53067">
    <property type="entry name" value="Actin-like ATPase domain"/>
    <property type="match status" value="2"/>
</dbReference>
<dbReference type="CDD" id="cd13395">
    <property type="entry name" value="ASKHA_NBD_Arp4_ACTL6-like"/>
    <property type="match status" value="1"/>
</dbReference>
<evidence type="ECO:0000313" key="2">
    <source>
        <dbReference type="EMBL" id="CAG5111316.1"/>
    </source>
</evidence>
<organism evidence="2 3">
    <name type="scientific">Oikopleura dioica</name>
    <name type="common">Tunicate</name>
    <dbReference type="NCBI Taxonomy" id="34765"/>
    <lineage>
        <taxon>Eukaryota</taxon>
        <taxon>Metazoa</taxon>
        <taxon>Chordata</taxon>
        <taxon>Tunicata</taxon>
        <taxon>Appendicularia</taxon>
        <taxon>Copelata</taxon>
        <taxon>Oikopleuridae</taxon>
        <taxon>Oikopleura</taxon>
    </lineage>
</organism>
<evidence type="ECO:0000313" key="3">
    <source>
        <dbReference type="Proteomes" id="UP001158576"/>
    </source>
</evidence>
<sequence length="387" mass="43499">MSGGMYCNDDMGALVMDIGSHSVKAGFAGEEHPKIYFNNVNGRHVDKETGQVTRIFRDEFLNIPKSNVEIETCMNKGYIENWNLFEELMDHILTKRLDVEPEFHPILFTEQARAPPAIREKLGIVLDAGATHTTASAVMEGYVIKNAIIQSPIGGDYITRNALQLLKASDEKLHLPYEISHKEELKPGQTAPVFHLKKNLPEVTNSWRAYQETRLAQDWVHQIIQVSENDYRPEEAAMRPSIEYEFPNGASVGYGVDRFRLAEPLFNTRMVDNKNSLLGVGHLITTSLHYCENEIRPQLVSSVILTGGNCNLAGFVDRINMELQKTPPHMKFKIANGQPGAVHQTDRRFGNWIGGSIIASLPSFAPMWVSAKDYAESGVKIFERKCI</sequence>
<gene>
    <name evidence="2" type="ORF">OKIOD_LOCUS14402</name>
</gene>
<dbReference type="Proteomes" id="UP001158576">
    <property type="component" value="Chromosome 2"/>
</dbReference>
<name>A0ABN7T6K3_OIKDI</name>
<evidence type="ECO:0000256" key="1">
    <source>
        <dbReference type="RuleBase" id="RU000487"/>
    </source>
</evidence>
<reference evidence="2 3" key="1">
    <citation type="submission" date="2021-04" db="EMBL/GenBank/DDBJ databases">
        <authorList>
            <person name="Bliznina A."/>
        </authorList>
    </citation>
    <scope>NUCLEOTIDE SEQUENCE [LARGE SCALE GENOMIC DNA]</scope>
</reference>
<dbReference type="InterPro" id="IPR043129">
    <property type="entry name" value="ATPase_NBD"/>
</dbReference>